<dbReference type="EMBL" id="JROM01000058">
    <property type="protein sequence ID" value="KHE73401.1"/>
    <property type="molecule type" value="Genomic_DNA"/>
</dbReference>
<keyword evidence="3" id="KW-0216">Detoxification</keyword>
<evidence type="ECO:0000256" key="4">
    <source>
        <dbReference type="ARBA" id="ARBA00022630"/>
    </source>
</evidence>
<dbReference type="Gene3D" id="3.20.20.70">
    <property type="entry name" value="Aldolase class I"/>
    <property type="match status" value="1"/>
</dbReference>
<dbReference type="CDD" id="cd04730">
    <property type="entry name" value="NPD_like"/>
    <property type="match status" value="1"/>
</dbReference>
<evidence type="ECO:0000256" key="3">
    <source>
        <dbReference type="ARBA" id="ARBA00022575"/>
    </source>
</evidence>
<comment type="cofactor">
    <cofactor evidence="1">
        <name>FMN</name>
        <dbReference type="ChEBI" id="CHEBI:58210"/>
    </cofactor>
</comment>
<sequence length="337" mass="34738">MTNPLHDLSVPVVQAPMAGGPSTCALAVAVAEAGGLGMLAAGYKSASAMAEEIREVAARTDHFGVNLFVPERDPSDPEQLEAYARALAPVAADLDVPAPQPGPFTDDDYPAKLDHLVANPVPLVSLTFGLPGAADVARLREAGSVVVLNATDAREVEAAAELAPDAIVVQGREAGGHRATHGQATTPEGISTAELLDQARELSEIPLIAAGGIASREDAADLLGRGAVAVQVGTLFLTAREAGTKPAHREALLNGGGRDTVVTRAFSGRWARALRNGFTDRLGSAQVSGYPQVHYMTAPLRAASASDAEGLNLWAGTGFSACRDTSAAEIVELFRGL</sequence>
<dbReference type="AlphaFoldDB" id="A0A0B0D624"/>
<evidence type="ECO:0000256" key="6">
    <source>
        <dbReference type="ARBA" id="ARBA00023002"/>
    </source>
</evidence>
<dbReference type="InterPro" id="IPR013785">
    <property type="entry name" value="Aldolase_TIM"/>
</dbReference>
<proteinExistence type="inferred from homology"/>
<comment type="similarity">
    <text evidence="2">Belongs to the nitronate monooxygenase family. NMO class I subfamily.</text>
</comment>
<evidence type="ECO:0000256" key="1">
    <source>
        <dbReference type="ARBA" id="ARBA00001917"/>
    </source>
</evidence>
<evidence type="ECO:0000256" key="7">
    <source>
        <dbReference type="ARBA" id="ARBA00023033"/>
    </source>
</evidence>
<dbReference type="SUPFAM" id="SSF51412">
    <property type="entry name" value="Inosine monophosphate dehydrogenase (IMPDH)"/>
    <property type="match status" value="1"/>
</dbReference>
<name>A0A0B0D624_9MICC</name>
<evidence type="ECO:0000256" key="8">
    <source>
        <dbReference type="ARBA" id="ARBA00031155"/>
    </source>
</evidence>
<dbReference type="GO" id="GO:0051213">
    <property type="term" value="F:dioxygenase activity"/>
    <property type="evidence" value="ECO:0007669"/>
    <property type="project" value="UniProtKB-KW"/>
</dbReference>
<dbReference type="PANTHER" id="PTHR42747:SF3">
    <property type="entry name" value="NITRONATE MONOOXYGENASE-RELATED"/>
    <property type="match status" value="1"/>
</dbReference>
<comment type="caution">
    <text evidence="10">The sequence shown here is derived from an EMBL/GenBank/DDBJ whole genome shotgun (WGS) entry which is preliminary data.</text>
</comment>
<keyword evidence="4" id="KW-0285">Flavoprotein</keyword>
<keyword evidence="10" id="KW-0223">Dioxygenase</keyword>
<keyword evidence="7" id="KW-0503">Monooxygenase</keyword>
<evidence type="ECO:0000256" key="5">
    <source>
        <dbReference type="ARBA" id="ARBA00022643"/>
    </source>
</evidence>
<evidence type="ECO:0000313" key="11">
    <source>
        <dbReference type="Proteomes" id="UP000030664"/>
    </source>
</evidence>
<dbReference type="Proteomes" id="UP000030664">
    <property type="component" value="Unassembled WGS sequence"/>
</dbReference>
<dbReference type="PANTHER" id="PTHR42747">
    <property type="entry name" value="NITRONATE MONOOXYGENASE-RELATED"/>
    <property type="match status" value="1"/>
</dbReference>
<comment type="catalytic activity">
    <reaction evidence="9">
        <text>3 propionate 3-nitronate + 3 O2 + H2O = 3 3-oxopropanoate + 2 nitrate + nitrite + H2O2 + 3 H(+)</text>
        <dbReference type="Rhea" id="RHEA:57332"/>
        <dbReference type="ChEBI" id="CHEBI:15377"/>
        <dbReference type="ChEBI" id="CHEBI:15378"/>
        <dbReference type="ChEBI" id="CHEBI:15379"/>
        <dbReference type="ChEBI" id="CHEBI:16240"/>
        <dbReference type="ChEBI" id="CHEBI:16301"/>
        <dbReference type="ChEBI" id="CHEBI:17632"/>
        <dbReference type="ChEBI" id="CHEBI:33190"/>
        <dbReference type="ChEBI" id="CHEBI:136067"/>
    </reaction>
</comment>
<organism evidence="10 11">
    <name type="scientific">Kocuria marina</name>
    <dbReference type="NCBI Taxonomy" id="223184"/>
    <lineage>
        <taxon>Bacteria</taxon>
        <taxon>Bacillati</taxon>
        <taxon>Actinomycetota</taxon>
        <taxon>Actinomycetes</taxon>
        <taxon>Micrococcales</taxon>
        <taxon>Micrococcaceae</taxon>
        <taxon>Kocuria</taxon>
    </lineage>
</organism>
<dbReference type="Pfam" id="PF03060">
    <property type="entry name" value="NMO"/>
    <property type="match status" value="1"/>
</dbReference>
<evidence type="ECO:0000256" key="9">
    <source>
        <dbReference type="ARBA" id="ARBA00049401"/>
    </source>
</evidence>
<evidence type="ECO:0000313" key="10">
    <source>
        <dbReference type="EMBL" id="KHE73401.1"/>
    </source>
</evidence>
<dbReference type="RefSeq" id="WP_035965624.1">
    <property type="nucleotide sequence ID" value="NZ_JROM01000058.1"/>
</dbReference>
<evidence type="ECO:0000256" key="2">
    <source>
        <dbReference type="ARBA" id="ARBA00009881"/>
    </source>
</evidence>
<dbReference type="GO" id="GO:0018580">
    <property type="term" value="F:nitronate monooxygenase activity"/>
    <property type="evidence" value="ECO:0007669"/>
    <property type="project" value="InterPro"/>
</dbReference>
<keyword evidence="6" id="KW-0560">Oxidoreductase</keyword>
<dbReference type="InterPro" id="IPR004136">
    <property type="entry name" value="NMO"/>
</dbReference>
<reference evidence="10 11" key="1">
    <citation type="submission" date="2014-09" db="EMBL/GenBank/DDBJ databases">
        <title>High-quality draft genome sequence of Kocuria marina SO9-6, an actinobacterium isolated from a copper mine.</title>
        <authorList>
            <person name="Castro D.B."/>
            <person name="Pereira L.B."/>
            <person name="Silva M.V."/>
            <person name="Silva B.P."/>
            <person name="Zanardi B.R."/>
            <person name="Carlos C."/>
            <person name="Belgini D.R."/>
            <person name="Limache E.G."/>
            <person name="Lacerda G.V."/>
            <person name="Nery M.B."/>
            <person name="Gomes M.B."/>
            <person name="Souza S."/>
            <person name="Silva T.M."/>
            <person name="Rodrigues V.D."/>
            <person name="Paulino L.C."/>
            <person name="Vicentini R."/>
            <person name="Ferraz L.F."/>
            <person name="Ottoboni L.M."/>
        </authorList>
    </citation>
    <scope>NUCLEOTIDE SEQUENCE [LARGE SCALE GENOMIC DNA]</scope>
    <source>
        <strain evidence="10 11">SO9-6</strain>
    </source>
</reference>
<dbReference type="PROSITE" id="PS00912">
    <property type="entry name" value="DHODEHASE_2"/>
    <property type="match status" value="1"/>
</dbReference>
<gene>
    <name evidence="10" type="ORF">AS25_12770</name>
</gene>
<dbReference type="GO" id="GO:0016627">
    <property type="term" value="F:oxidoreductase activity, acting on the CH-CH group of donors"/>
    <property type="evidence" value="ECO:0007669"/>
    <property type="project" value="InterPro"/>
</dbReference>
<protein>
    <recommendedName>
        <fullName evidence="8">Propionate 3-nitronate monooxygenase</fullName>
    </recommendedName>
</protein>
<keyword evidence="5" id="KW-0288">FMN</keyword>
<dbReference type="InterPro" id="IPR001295">
    <property type="entry name" value="Dihydroorotate_DH_CS"/>
</dbReference>
<dbReference type="STRING" id="223184.AS25_12770"/>
<dbReference type="GO" id="GO:0006207">
    <property type="term" value="P:'de novo' pyrimidine nucleobase biosynthetic process"/>
    <property type="evidence" value="ECO:0007669"/>
    <property type="project" value="InterPro"/>
</dbReference>
<accession>A0A0B0D624</accession>
<dbReference type="GO" id="GO:0009636">
    <property type="term" value="P:response to toxic substance"/>
    <property type="evidence" value="ECO:0007669"/>
    <property type="project" value="UniProtKB-KW"/>
</dbReference>
<dbReference type="eggNOG" id="COG2070">
    <property type="taxonomic scope" value="Bacteria"/>
</dbReference>